<evidence type="ECO:0000313" key="2">
    <source>
        <dbReference type="Proteomes" id="UP000037755"/>
    </source>
</evidence>
<dbReference type="EMBL" id="LIYD01000005">
    <property type="protein sequence ID" value="KOS07280.1"/>
    <property type="molecule type" value="Genomic_DNA"/>
</dbReference>
<organism evidence="1 2">
    <name type="scientific">Flavobacterium akiainvivens</name>
    <dbReference type="NCBI Taxonomy" id="1202724"/>
    <lineage>
        <taxon>Bacteria</taxon>
        <taxon>Pseudomonadati</taxon>
        <taxon>Bacteroidota</taxon>
        <taxon>Flavobacteriia</taxon>
        <taxon>Flavobacteriales</taxon>
        <taxon>Flavobacteriaceae</taxon>
        <taxon>Flavobacterium</taxon>
    </lineage>
</organism>
<evidence type="ECO:0000313" key="1">
    <source>
        <dbReference type="EMBL" id="KOS07280.1"/>
    </source>
</evidence>
<dbReference type="Pfam" id="PF14092">
    <property type="entry name" value="DUF4270"/>
    <property type="match status" value="1"/>
</dbReference>
<keyword evidence="2" id="KW-1185">Reference proteome</keyword>
<comment type="caution">
    <text evidence="1">The sequence shown here is derived from an EMBL/GenBank/DDBJ whole genome shotgun (WGS) entry which is preliminary data.</text>
</comment>
<dbReference type="PATRIC" id="fig|1202724.3.peg.3214"/>
<dbReference type="AlphaFoldDB" id="A0A0N0RQY0"/>
<gene>
    <name evidence="1" type="ORF">AM493_15470</name>
</gene>
<accession>A0A0N0RQY0</accession>
<sequence length="559" mass="61709">MNNFSLFTRFLIALSFVGLVSCDDDYNEVGSDIIGGDEHSSIIRKQGSLVAYDRATGAVQANNLDVNVLGVYDNPVFGKTIAHYVTQLNLDSPNPTITSNPQLDSVWLYIPYYNTLTETDSDGHSKYTLDSIYGDTVHKFRLRLKKNNYYLRDADAGSGGADGQKYYNTDKAMIDNQATGNLLADVPYVDFRYSAAQIRRTATYTNDEGEVQTNAEVELMAPGIFLYLDRAFFQQNILDQGGTGNLVNNNVFHNFLRGIYFEVEQIGSQSVMGVPNWSEGEIKLIYSQDDLDSDGELQYEDDGTTILREDKELTISLGGNSINLLETTTTQPYATALATTNLDEGDEKLYIKGGQGSMAFIDILSPADIAQLQSENALINEANLVFYVDRSAMAATGTTGRQAVEPLRVYLYDVNNKRPLYDYSTDITTNTLLGNKYAKYIHGGIAQKGADGRTVQYKIRLTNHINNIITKDSTNVKLALVVTENIGETGNAALQTGFTEQVKYARTDPSGIVDPTSTNVSRLPVGSVTHPFGIILYGTNPAVPEEKRARLEIFYTKPD</sequence>
<dbReference type="STRING" id="1202724.AM493_15470"/>
<reference evidence="1 2" key="1">
    <citation type="submission" date="2015-08" db="EMBL/GenBank/DDBJ databases">
        <title>Whole genome sequence of Flavobacterium akiainvivens IK-1T, from decaying Wikstroemia oahuensis, an endemic Hawaiian shrub.</title>
        <authorList>
            <person name="Wan X."/>
            <person name="Hou S."/>
            <person name="Saito J."/>
            <person name="Donachie S."/>
        </authorList>
    </citation>
    <scope>NUCLEOTIDE SEQUENCE [LARGE SCALE GENOMIC DNA]</scope>
    <source>
        <strain evidence="1 2">IK-1</strain>
    </source>
</reference>
<proteinExistence type="predicted"/>
<evidence type="ECO:0008006" key="3">
    <source>
        <dbReference type="Google" id="ProtNLM"/>
    </source>
</evidence>
<dbReference type="InterPro" id="IPR025366">
    <property type="entry name" value="DUF4270"/>
</dbReference>
<dbReference type="Proteomes" id="UP000037755">
    <property type="component" value="Unassembled WGS sequence"/>
</dbReference>
<name>A0A0N0RQY0_9FLAO</name>
<dbReference type="OrthoDB" id="1466062at2"/>
<protein>
    <recommendedName>
        <fullName evidence="3">DUF4270 domain-containing protein</fullName>
    </recommendedName>
</protein>
<dbReference type="RefSeq" id="WP_054408932.1">
    <property type="nucleotide sequence ID" value="NZ_FOYA01000005.1"/>
</dbReference>